<sequence length="389" mass="44473">MKYFIIAGEASGDLHAANLMQAIKAGDPEAQFHFYGGDLMAKEGGSENLLMHYRQLAYMGILPVVLHLPQILRGMRQCKQQIQQWQPDCVILVDYPGFNLDIAKYVHKHAICPVYYYISPKIWAWKEYRIKNIRRDVDRVLSILPFEVDYFRQRHGYDISYVGNPTVDEVDAFKKSYNESAADFFQRHGLDEKKHLVALLAGSRKQEIKNNLRRMCQAMAPFMDQGFQIALAAAPGVEEEFYNDIIRKFPAGTPVPLMVKNETYSLLSHAKTALVTSGTATLETALFGVPQIVCYRMAFSWLIPLLRKILLKTEYVSLVNLVCQREVVTELIATDMTVENVTQQLKKLLPEDGETRKKMLEDYEDLNRRLGLPGAPEKAAHELRRLLSL</sequence>
<dbReference type="GO" id="GO:0009245">
    <property type="term" value="P:lipid A biosynthetic process"/>
    <property type="evidence" value="ECO:0007669"/>
    <property type="project" value="UniProtKB-UniRule"/>
</dbReference>
<dbReference type="RefSeq" id="WP_111897334.1">
    <property type="nucleotide sequence ID" value="NZ_CP033459.1"/>
</dbReference>
<evidence type="ECO:0000256" key="10">
    <source>
        <dbReference type="NCBIfam" id="TIGR00215"/>
    </source>
</evidence>
<dbReference type="InterPro" id="IPR003835">
    <property type="entry name" value="Glyco_trans_19"/>
</dbReference>
<dbReference type="Gene3D" id="3.40.50.2000">
    <property type="entry name" value="Glycogen Phosphorylase B"/>
    <property type="match status" value="2"/>
</dbReference>
<evidence type="ECO:0000256" key="7">
    <source>
        <dbReference type="ARBA" id="ARBA00022679"/>
    </source>
</evidence>
<keyword evidence="4" id="KW-0444">Lipid biosynthesis</keyword>
<name>A0A5P8E601_9BACT</name>
<keyword evidence="12" id="KW-1185">Reference proteome</keyword>
<evidence type="ECO:0000256" key="9">
    <source>
        <dbReference type="ARBA" id="ARBA00048975"/>
    </source>
</evidence>
<dbReference type="SUPFAM" id="SSF53756">
    <property type="entry name" value="UDP-Glycosyltransferase/glycogen phosphorylase"/>
    <property type="match status" value="1"/>
</dbReference>
<keyword evidence="5" id="KW-0441">Lipid A biosynthesis</keyword>
<dbReference type="PANTHER" id="PTHR30372:SF4">
    <property type="entry name" value="LIPID-A-DISACCHARIDE SYNTHASE, MITOCHONDRIAL-RELATED"/>
    <property type="match status" value="1"/>
</dbReference>
<dbReference type="GO" id="GO:0016020">
    <property type="term" value="C:membrane"/>
    <property type="evidence" value="ECO:0007669"/>
    <property type="project" value="GOC"/>
</dbReference>
<evidence type="ECO:0000256" key="4">
    <source>
        <dbReference type="ARBA" id="ARBA00022516"/>
    </source>
</evidence>
<evidence type="ECO:0000256" key="1">
    <source>
        <dbReference type="ARBA" id="ARBA00002056"/>
    </source>
</evidence>
<dbReference type="AlphaFoldDB" id="A0A5P8E601"/>
<accession>A0A5P8E601</accession>
<evidence type="ECO:0000256" key="3">
    <source>
        <dbReference type="ARBA" id="ARBA00020902"/>
    </source>
</evidence>
<evidence type="ECO:0000256" key="2">
    <source>
        <dbReference type="ARBA" id="ARBA00012687"/>
    </source>
</evidence>
<proteinExistence type="predicted"/>
<evidence type="ECO:0000313" key="11">
    <source>
        <dbReference type="EMBL" id="QFQ12469.1"/>
    </source>
</evidence>
<dbReference type="GO" id="GO:0008915">
    <property type="term" value="F:lipid-A-disaccharide synthase activity"/>
    <property type="evidence" value="ECO:0007669"/>
    <property type="project" value="UniProtKB-UniRule"/>
</dbReference>
<reference evidence="11 12" key="1">
    <citation type="submission" date="2018-11" db="EMBL/GenBank/DDBJ databases">
        <authorList>
            <person name="Na S.W."/>
            <person name="Baik M."/>
        </authorList>
    </citation>
    <scope>NUCLEOTIDE SEQUENCE [LARGE SCALE GENOMIC DNA]</scope>
    <source>
        <strain evidence="11 12">E39</strain>
    </source>
</reference>
<evidence type="ECO:0000256" key="5">
    <source>
        <dbReference type="ARBA" id="ARBA00022556"/>
    </source>
</evidence>
<protein>
    <recommendedName>
        <fullName evidence="3 10">Lipid-A-disaccharide synthase</fullName>
        <ecNumber evidence="2 10">2.4.1.182</ecNumber>
    </recommendedName>
</protein>
<dbReference type="GO" id="GO:0005543">
    <property type="term" value="F:phospholipid binding"/>
    <property type="evidence" value="ECO:0007669"/>
    <property type="project" value="TreeGrafter"/>
</dbReference>
<comment type="function">
    <text evidence="1">Condensation of UDP-2,3-diacylglucosamine and 2,3-diacylglucosamine-1-phosphate to form lipid A disaccharide, a precursor of lipid A, a phosphorylated glycolipid that anchors the lipopolysaccharide to the outer membrane of the cell.</text>
</comment>
<evidence type="ECO:0000313" key="12">
    <source>
        <dbReference type="Proteomes" id="UP000249375"/>
    </source>
</evidence>
<dbReference type="PANTHER" id="PTHR30372">
    <property type="entry name" value="LIPID-A-DISACCHARIDE SYNTHASE"/>
    <property type="match status" value="1"/>
</dbReference>
<comment type="catalytic activity">
    <reaction evidence="9">
        <text>a lipid X + a UDP-2-N,3-O-bis[(3R)-3-hydroxyacyl]-alpha-D-glucosamine = a lipid A disaccharide + UDP + H(+)</text>
        <dbReference type="Rhea" id="RHEA:67828"/>
        <dbReference type="ChEBI" id="CHEBI:15378"/>
        <dbReference type="ChEBI" id="CHEBI:58223"/>
        <dbReference type="ChEBI" id="CHEBI:137748"/>
        <dbReference type="ChEBI" id="CHEBI:176338"/>
        <dbReference type="ChEBI" id="CHEBI:176343"/>
        <dbReference type="EC" id="2.4.1.182"/>
    </reaction>
</comment>
<organism evidence="11 12">
    <name type="scientific">Pseudoprevotella muciniphila</name>
    <dbReference type="NCBI Taxonomy" id="2133944"/>
    <lineage>
        <taxon>Bacteria</taxon>
        <taxon>Pseudomonadati</taxon>
        <taxon>Bacteroidota</taxon>
        <taxon>Bacteroidia</taxon>
        <taxon>Bacteroidales</taxon>
        <taxon>Prevotellaceae</taxon>
        <taxon>Pseudoprevotella</taxon>
    </lineage>
</organism>
<dbReference type="EMBL" id="CP033459">
    <property type="protein sequence ID" value="QFQ12469.1"/>
    <property type="molecule type" value="Genomic_DNA"/>
</dbReference>
<dbReference type="KEGG" id="alq:C7Y71_005260"/>
<evidence type="ECO:0000256" key="6">
    <source>
        <dbReference type="ARBA" id="ARBA00022676"/>
    </source>
</evidence>
<dbReference type="Proteomes" id="UP000249375">
    <property type="component" value="Chromosome"/>
</dbReference>
<keyword evidence="7 11" id="KW-0808">Transferase</keyword>
<dbReference type="Pfam" id="PF02684">
    <property type="entry name" value="LpxB"/>
    <property type="match status" value="1"/>
</dbReference>
<evidence type="ECO:0000256" key="8">
    <source>
        <dbReference type="ARBA" id="ARBA00023098"/>
    </source>
</evidence>
<gene>
    <name evidence="11" type="primary">lpxB</name>
    <name evidence="11" type="ORF">C7Y71_005260</name>
</gene>
<keyword evidence="6 11" id="KW-0328">Glycosyltransferase</keyword>
<dbReference type="NCBIfam" id="TIGR00215">
    <property type="entry name" value="lpxB"/>
    <property type="match status" value="1"/>
</dbReference>
<dbReference type="EC" id="2.4.1.182" evidence="2 10"/>
<dbReference type="OrthoDB" id="9801642at2"/>
<keyword evidence="8" id="KW-0443">Lipid metabolism</keyword>